<keyword evidence="6 9" id="KW-0472">Membrane</keyword>
<dbReference type="CDD" id="cd06225">
    <property type="entry name" value="HAMP"/>
    <property type="match status" value="1"/>
</dbReference>
<evidence type="ECO:0000256" key="1">
    <source>
        <dbReference type="ARBA" id="ARBA00004651"/>
    </source>
</evidence>
<dbReference type="SUPFAM" id="SSF58104">
    <property type="entry name" value="Methyl-accepting chemotaxis protein (MCP) signaling domain"/>
    <property type="match status" value="1"/>
</dbReference>
<keyword evidence="2" id="KW-1003">Cell membrane</keyword>
<evidence type="ECO:0000313" key="12">
    <source>
        <dbReference type="EMBL" id="MPM20108.1"/>
    </source>
</evidence>
<dbReference type="GO" id="GO:0006935">
    <property type="term" value="P:chemotaxis"/>
    <property type="evidence" value="ECO:0007669"/>
    <property type="project" value="UniProtKB-KW"/>
</dbReference>
<keyword evidence="4 9" id="KW-0812">Transmembrane</keyword>
<gene>
    <name evidence="12" type="primary">mcpB_9</name>
    <name evidence="12" type="ORF">SDC9_66537</name>
</gene>
<evidence type="ECO:0000256" key="8">
    <source>
        <dbReference type="ARBA" id="ARBA00029447"/>
    </source>
</evidence>
<dbReference type="InterPro" id="IPR033479">
    <property type="entry name" value="dCache_1"/>
</dbReference>
<dbReference type="SMART" id="SM00304">
    <property type="entry name" value="HAMP"/>
    <property type="match status" value="2"/>
</dbReference>
<dbReference type="InterPro" id="IPR029151">
    <property type="entry name" value="Sensor-like_sf"/>
</dbReference>
<feature type="domain" description="Methyl-accepting transducer" evidence="10">
    <location>
        <begin position="380"/>
        <end position="617"/>
    </location>
</feature>
<dbReference type="SMART" id="SM00283">
    <property type="entry name" value="MA"/>
    <property type="match status" value="1"/>
</dbReference>
<evidence type="ECO:0000256" key="7">
    <source>
        <dbReference type="ARBA" id="ARBA00023224"/>
    </source>
</evidence>
<comment type="caution">
    <text evidence="12">The sequence shown here is derived from an EMBL/GenBank/DDBJ whole genome shotgun (WGS) entry which is preliminary data.</text>
</comment>
<dbReference type="Pfam" id="PF00015">
    <property type="entry name" value="MCPsignal"/>
    <property type="match status" value="1"/>
</dbReference>
<keyword evidence="3" id="KW-0145">Chemotaxis</keyword>
<dbReference type="Pfam" id="PF02743">
    <property type="entry name" value="dCache_1"/>
    <property type="match status" value="1"/>
</dbReference>
<keyword evidence="7" id="KW-0807">Transducer</keyword>
<evidence type="ECO:0000256" key="5">
    <source>
        <dbReference type="ARBA" id="ARBA00022989"/>
    </source>
</evidence>
<evidence type="ECO:0000256" key="4">
    <source>
        <dbReference type="ARBA" id="ARBA00022692"/>
    </source>
</evidence>
<dbReference type="GO" id="GO:0005886">
    <property type="term" value="C:plasma membrane"/>
    <property type="evidence" value="ECO:0007669"/>
    <property type="project" value="UniProtKB-SubCell"/>
</dbReference>
<dbReference type="CDD" id="cd12912">
    <property type="entry name" value="PDC2_MCP_like"/>
    <property type="match status" value="1"/>
</dbReference>
<dbReference type="PANTHER" id="PTHR32089:SF112">
    <property type="entry name" value="LYSOZYME-LIKE PROTEIN-RELATED"/>
    <property type="match status" value="1"/>
</dbReference>
<keyword evidence="5 9" id="KW-1133">Transmembrane helix</keyword>
<dbReference type="AlphaFoldDB" id="A0A644XWE3"/>
<comment type="subcellular location">
    <subcellularLocation>
        <location evidence="1">Cell membrane</location>
        <topology evidence="1">Multi-pass membrane protein</topology>
    </subcellularLocation>
</comment>
<evidence type="ECO:0000256" key="6">
    <source>
        <dbReference type="ARBA" id="ARBA00023136"/>
    </source>
</evidence>
<accession>A0A644XWE3</accession>
<proteinExistence type="inferred from homology"/>
<dbReference type="PROSITE" id="PS50111">
    <property type="entry name" value="CHEMOTAXIS_TRANSDUC_2"/>
    <property type="match status" value="1"/>
</dbReference>
<dbReference type="PROSITE" id="PS50885">
    <property type="entry name" value="HAMP"/>
    <property type="match status" value="1"/>
</dbReference>
<dbReference type="Pfam" id="PF00672">
    <property type="entry name" value="HAMP"/>
    <property type="match status" value="1"/>
</dbReference>
<dbReference type="EMBL" id="VSSQ01003314">
    <property type="protein sequence ID" value="MPM20108.1"/>
    <property type="molecule type" value="Genomic_DNA"/>
</dbReference>
<feature type="transmembrane region" description="Helical" evidence="9">
    <location>
        <begin position="12"/>
        <end position="32"/>
    </location>
</feature>
<feature type="domain" description="HAMP" evidence="11">
    <location>
        <begin position="306"/>
        <end position="361"/>
    </location>
</feature>
<dbReference type="SUPFAM" id="SSF103190">
    <property type="entry name" value="Sensory domain-like"/>
    <property type="match status" value="1"/>
</dbReference>
<dbReference type="PANTHER" id="PTHR32089">
    <property type="entry name" value="METHYL-ACCEPTING CHEMOTAXIS PROTEIN MCPB"/>
    <property type="match status" value="1"/>
</dbReference>
<evidence type="ECO:0000256" key="3">
    <source>
        <dbReference type="ARBA" id="ARBA00022500"/>
    </source>
</evidence>
<evidence type="ECO:0000259" key="10">
    <source>
        <dbReference type="PROSITE" id="PS50111"/>
    </source>
</evidence>
<sequence length="667" mass="72791">MKFKSIRVKLSVIFGVLILFICSSLGTIGYLLSKEAMTGSINELLPNLAKEESRVVQERIDSQLNALEVLAESDFIKSDKLNMNEKLEILKSESQRSNHLWMTIIDVDGNAITTNGGTAKVTDLDYFQKAKSGKRAVSDPFKSKITNDLVVAYAVPIKDEDKVKGVLVSIREGNELSELISDIQFLSNGEAHIINGSGIIIAHKDKDLVTNSYNAFDEVKKDSSLTSLVELQKKMIEGKEGVGEYTFNGITKYMGYAPIEGTDWSLSITASKSEVMSKVYELLKAILIISIIILGVGIVITYFISLSISKPIKTASDYLKVLATGDFTHEVPINLLKAKDETGVLANSINTMQGSIRNIIKEVVDESSTVSYMLNNVNINMEQLNRGIEEISAITEEMAAGTEQTASSTEEMSATSTEIERVVENIASKAQEGAIVVNNVSNMAKEMKQNAIISKENAIEIYGSTKNSLQEAIEQSKAVSQINELAEGILAITSQTNLLSLNAAIEAARAGEAGKGFAVVADEIRKLAEDSKNMVTRIQEVTNIILEAVNNLSLNSGKILEFIDKKVLSDYDILVESSEKYSQNSFSIDNMVTEFSATSEELLASVQNMVKAIEEIASFANEGAQGSSNIVQESEDILNKSNEVINLSESAQEKSNILIKVVSQFKI</sequence>
<dbReference type="CDD" id="cd12914">
    <property type="entry name" value="PDC1_DGC_like"/>
    <property type="match status" value="1"/>
</dbReference>
<dbReference type="GO" id="GO:0007165">
    <property type="term" value="P:signal transduction"/>
    <property type="evidence" value="ECO:0007669"/>
    <property type="project" value="UniProtKB-KW"/>
</dbReference>
<comment type="similarity">
    <text evidence="8">Belongs to the methyl-accepting chemotaxis (MCP) protein family.</text>
</comment>
<evidence type="ECO:0000259" key="11">
    <source>
        <dbReference type="PROSITE" id="PS50885"/>
    </source>
</evidence>
<protein>
    <submittedName>
        <fullName evidence="12">Methyl-accepting chemotaxis protein McpB</fullName>
    </submittedName>
</protein>
<dbReference type="Gene3D" id="3.30.450.20">
    <property type="entry name" value="PAS domain"/>
    <property type="match status" value="1"/>
</dbReference>
<dbReference type="InterPro" id="IPR003660">
    <property type="entry name" value="HAMP_dom"/>
</dbReference>
<dbReference type="InterPro" id="IPR004089">
    <property type="entry name" value="MCPsignal_dom"/>
</dbReference>
<organism evidence="12">
    <name type="scientific">bioreactor metagenome</name>
    <dbReference type="NCBI Taxonomy" id="1076179"/>
    <lineage>
        <taxon>unclassified sequences</taxon>
        <taxon>metagenomes</taxon>
        <taxon>ecological metagenomes</taxon>
    </lineage>
</organism>
<reference evidence="12" key="1">
    <citation type="submission" date="2019-08" db="EMBL/GenBank/DDBJ databases">
        <authorList>
            <person name="Kucharzyk K."/>
            <person name="Murdoch R.W."/>
            <person name="Higgins S."/>
            <person name="Loffler F."/>
        </authorList>
    </citation>
    <scope>NUCLEOTIDE SEQUENCE</scope>
</reference>
<evidence type="ECO:0000256" key="9">
    <source>
        <dbReference type="SAM" id="Phobius"/>
    </source>
</evidence>
<feature type="transmembrane region" description="Helical" evidence="9">
    <location>
        <begin position="282"/>
        <end position="304"/>
    </location>
</feature>
<evidence type="ECO:0000256" key="2">
    <source>
        <dbReference type="ARBA" id="ARBA00022475"/>
    </source>
</evidence>
<dbReference type="Gene3D" id="1.10.287.950">
    <property type="entry name" value="Methyl-accepting chemotaxis protein"/>
    <property type="match status" value="1"/>
</dbReference>
<name>A0A644XWE3_9ZZZZ</name>